<dbReference type="PANTHER" id="PTHR30246:SF1">
    <property type="entry name" value="2-DEHYDRO-3-DEOXY-6-PHOSPHOGALACTONATE ALDOLASE-RELATED"/>
    <property type="match status" value="1"/>
</dbReference>
<comment type="similarity">
    <text evidence="2">Belongs to the KHG/KDPG aldolase family.</text>
</comment>
<organism evidence="6 7">
    <name type="scientific">Candidatus Sulfuritelmatomonas gaucii</name>
    <dbReference type="NCBI Taxonomy" id="2043161"/>
    <lineage>
        <taxon>Bacteria</taxon>
        <taxon>Pseudomonadati</taxon>
        <taxon>Acidobacteriota</taxon>
        <taxon>Terriglobia</taxon>
        <taxon>Terriglobales</taxon>
        <taxon>Acidobacteriaceae</taxon>
        <taxon>Candidatus Sulfuritelmatomonas</taxon>
    </lineage>
</organism>
<evidence type="ECO:0000313" key="7">
    <source>
        <dbReference type="Proteomes" id="UP000239735"/>
    </source>
</evidence>
<dbReference type="SUPFAM" id="SSF51569">
    <property type="entry name" value="Aldolase"/>
    <property type="match status" value="1"/>
</dbReference>
<keyword evidence="4 6" id="KW-0456">Lyase</keyword>
<evidence type="ECO:0000256" key="3">
    <source>
        <dbReference type="ARBA" id="ARBA00011233"/>
    </source>
</evidence>
<evidence type="ECO:0000256" key="2">
    <source>
        <dbReference type="ARBA" id="ARBA00006906"/>
    </source>
</evidence>
<name>A0A2N9M782_9BACT</name>
<keyword evidence="5" id="KW-0119">Carbohydrate metabolism</keyword>
<dbReference type="InterPro" id="IPR013785">
    <property type="entry name" value="Aldolase_TIM"/>
</dbReference>
<evidence type="ECO:0000256" key="5">
    <source>
        <dbReference type="ARBA" id="ARBA00023277"/>
    </source>
</evidence>
<dbReference type="GO" id="GO:0008700">
    <property type="term" value="F:(R,S)-4-hydroxy-2-oxoglutarate aldolase activity"/>
    <property type="evidence" value="ECO:0007669"/>
    <property type="project" value="UniProtKB-EC"/>
</dbReference>
<dbReference type="NCBIfam" id="TIGR01182">
    <property type="entry name" value="eda"/>
    <property type="match status" value="1"/>
</dbReference>
<evidence type="ECO:0000256" key="4">
    <source>
        <dbReference type="ARBA" id="ARBA00023239"/>
    </source>
</evidence>
<dbReference type="EMBL" id="OKRB01000149">
    <property type="protein sequence ID" value="SPE31277.1"/>
    <property type="molecule type" value="Genomic_DNA"/>
</dbReference>
<dbReference type="Pfam" id="PF01081">
    <property type="entry name" value="Aldolase"/>
    <property type="match status" value="1"/>
</dbReference>
<dbReference type="Gene3D" id="3.20.20.70">
    <property type="entry name" value="Aldolase class I"/>
    <property type="match status" value="1"/>
</dbReference>
<proteinExistence type="inferred from homology"/>
<dbReference type="InterPro" id="IPR000887">
    <property type="entry name" value="Aldlse_KDPG_KHG"/>
</dbReference>
<dbReference type="CDD" id="cd00452">
    <property type="entry name" value="KDPG_aldolase"/>
    <property type="match status" value="1"/>
</dbReference>
<evidence type="ECO:0000256" key="1">
    <source>
        <dbReference type="ARBA" id="ARBA00004761"/>
    </source>
</evidence>
<dbReference type="AlphaFoldDB" id="A0A2N9M782"/>
<dbReference type="EC" id="4.1.3.16" evidence="6"/>
<protein>
    <submittedName>
        <fullName evidence="6">KdgA1 protein</fullName>
        <ecNumber evidence="6">4.1.3.16</ecNumber>
    </submittedName>
</protein>
<comment type="subunit">
    <text evidence="3">Homotrimer.</text>
</comment>
<accession>A0A2N9M782</accession>
<dbReference type="Proteomes" id="UP000239735">
    <property type="component" value="Unassembled WGS sequence"/>
</dbReference>
<comment type="pathway">
    <text evidence="1">Carbohydrate acid metabolism.</text>
</comment>
<gene>
    <name evidence="6" type="primary">kdgA</name>
    <name evidence="6" type="ORF">SBA5_870007</name>
</gene>
<dbReference type="OrthoDB" id="9802667at2"/>
<reference evidence="7" key="1">
    <citation type="submission" date="2018-02" db="EMBL/GenBank/DDBJ databases">
        <authorList>
            <person name="Hausmann B."/>
        </authorList>
    </citation>
    <scope>NUCLEOTIDE SEQUENCE [LARGE SCALE GENOMIC DNA]</scope>
    <source>
        <strain evidence="7">Peat soil MAG SbA5</strain>
    </source>
</reference>
<evidence type="ECO:0000313" key="6">
    <source>
        <dbReference type="EMBL" id="SPE31277.1"/>
    </source>
</evidence>
<sequence>MTREEVRARIEEIGIIPAVRLYSAEDAMFAAEAVCGGDIPIVEVTMTVPGAIEVIRELTRQNTGILVGAGTLFHVETARRCLDAGAAFLTTPGLDLEIVNFALGRGVVVFPGALTPTEVMAAWKAGSDFVKVFPCFANGGPAYIRALKAPFSEVPLIASGGVNQTNAMDFIRAGAVALGIGRDLIHQDAIRRRERGWINELARRYLKMVAEARRIQKEAGL</sequence>
<dbReference type="PANTHER" id="PTHR30246">
    <property type="entry name" value="2-KETO-3-DEOXY-6-PHOSPHOGLUCONATE ALDOLASE"/>
    <property type="match status" value="1"/>
</dbReference>